<dbReference type="PATRIC" id="fig|882800.3.peg.238"/>
<dbReference type="SUPFAM" id="SSF52540">
    <property type="entry name" value="P-loop containing nucleoside triphosphate hydrolases"/>
    <property type="match status" value="1"/>
</dbReference>
<dbReference type="PROSITE" id="PS51192">
    <property type="entry name" value="HELICASE_ATP_BIND_1"/>
    <property type="match status" value="1"/>
</dbReference>
<dbReference type="Gene3D" id="3.10.28.10">
    <property type="entry name" value="Homing endonucleases"/>
    <property type="match status" value="1"/>
</dbReference>
<dbReference type="Gene3D" id="3.40.50.300">
    <property type="entry name" value="P-loop containing nucleotide triphosphate hydrolases"/>
    <property type="match status" value="2"/>
</dbReference>
<evidence type="ECO:0000313" key="5">
    <source>
        <dbReference type="Proteomes" id="UP000004382"/>
    </source>
</evidence>
<sequence length="821" mass="91229">MSRVLRPHQSKAVDTLRSSLMAGFRRPLLQLPTGAGKCLGLGTPVLMHDGSIKNVEDVVTGDVLMGPLSEPKTVLSTCRGEGELFRIVPTKGEPWVCNDVHVLTLVETQTGEVIDIPLDEYLTRSKTFKHVFKQFSPPGGIEFPAGEAGDPNVPGYFLGVWAGDGTKRLSTIHVHKPDQEIEDCCREVAEQFGCQMTRREQRTCPEYAITTARGQPNPLLRAMRLLVGRDFIHQSILVASRDYRLQFLAGILDTDGHLAKGCFEIVQKSRVYADAIVFLARSLGFKACLRPKTVNDVTYWRVGISGDIHLIPTRIPRKRAPTRRQIKVATRTGFKVEAIGRGEYAGFELDGDGRFLLGDFTVTHNTVIAGAIVKGARAKGKRVLFVVPAISLIDQTVRSFWAEGITDIGVIQGQHPMTRPEAPVQVASIQTLQRRAIPPFDVVVVDEAHVLFDMLGKWMAAETWQKVPFIGLSATPWTKGLGKHYDDLIQVTTTAELIEAGYLSPFRVYAPSHPDLGGVRTVAGDYHEGDLSEAMNKPALVADVVTTWRQRGENRPTFVFAVDRAHAKRLQSEFEKAGVNCGYIDAFTKPDEREALFKRFTAGELRVIASVGCLTTGVDLDVRCIVLARPTRSEMLYCQIIGRALRTAPGKRDALVLDHSDTTLRLGFVTDIHHDALDDGRERQKAEARQKPEALPKECSACNFLKPAKVPKCPACGFKPERQSEIQCEDGELVEMTPRRKKAKADEKAFVFGQLRSYAKSRRLREGWAAHKFKEMFGVWPNAHRLAPDVEPTPEILSWIKSRQIAFANRRKEPTYAAAAE</sequence>
<dbReference type="AlphaFoldDB" id="H1KC88"/>
<dbReference type="Pfam" id="PF00271">
    <property type="entry name" value="Helicase_C"/>
    <property type="match status" value="1"/>
</dbReference>
<dbReference type="Gene3D" id="2.170.16.10">
    <property type="entry name" value="Hedgehog/Intein (Hint) domain"/>
    <property type="match status" value="1"/>
</dbReference>
<keyword evidence="4" id="KW-0067">ATP-binding</keyword>
<comment type="caution">
    <text evidence="4">The sequence shown here is derived from an EMBL/GenBank/DDBJ whole genome shotgun (WGS) entry which is preliminary data.</text>
</comment>
<dbReference type="RefSeq" id="WP_003596354.1">
    <property type="nucleotide sequence ID" value="NZ_AGJK01000003.1"/>
</dbReference>
<dbReference type="InterPro" id="IPR027417">
    <property type="entry name" value="P-loop_NTPase"/>
</dbReference>
<accession>H1KC88</accession>
<proteinExistence type="predicted"/>
<dbReference type="GO" id="GO:0016787">
    <property type="term" value="F:hydrolase activity"/>
    <property type="evidence" value="ECO:0007669"/>
    <property type="project" value="InterPro"/>
</dbReference>
<dbReference type="SUPFAM" id="SSF51294">
    <property type="entry name" value="Hedgehog/intein (Hint) domain"/>
    <property type="match status" value="1"/>
</dbReference>
<dbReference type="Pfam" id="PF04851">
    <property type="entry name" value="ResIII"/>
    <property type="match status" value="1"/>
</dbReference>
<protein>
    <submittedName>
        <fullName evidence="4">Helicase domain-containing protein</fullName>
    </submittedName>
</protein>
<dbReference type="PROSITE" id="PS51194">
    <property type="entry name" value="HELICASE_CTER"/>
    <property type="match status" value="1"/>
</dbReference>
<evidence type="ECO:0000259" key="2">
    <source>
        <dbReference type="PROSITE" id="PS51192"/>
    </source>
</evidence>
<feature type="domain" description="Helicase ATP-binding" evidence="2">
    <location>
        <begin position="346"/>
        <end position="494"/>
    </location>
</feature>
<keyword evidence="4" id="KW-0547">Nucleotide-binding</keyword>
<dbReference type="InterPro" id="IPR001650">
    <property type="entry name" value="Helicase_C-like"/>
</dbReference>
<dbReference type="GO" id="GO:0004519">
    <property type="term" value="F:endonuclease activity"/>
    <property type="evidence" value="ECO:0007669"/>
    <property type="project" value="InterPro"/>
</dbReference>
<dbReference type="InterPro" id="IPR050742">
    <property type="entry name" value="Helicase_Restrict-Modif_Enz"/>
</dbReference>
<dbReference type="InterPro" id="IPR014001">
    <property type="entry name" value="Helicase_ATP-bd"/>
</dbReference>
<dbReference type="Proteomes" id="UP000004382">
    <property type="component" value="Unassembled WGS sequence"/>
</dbReference>
<feature type="domain" description="DOD-type homing endonuclease" evidence="1">
    <location>
        <begin position="157"/>
        <end position="285"/>
    </location>
</feature>
<dbReference type="GO" id="GO:0004386">
    <property type="term" value="F:helicase activity"/>
    <property type="evidence" value="ECO:0007669"/>
    <property type="project" value="UniProtKB-KW"/>
</dbReference>
<dbReference type="EMBL" id="AGJK01000003">
    <property type="protein sequence ID" value="EHP94905.1"/>
    <property type="molecule type" value="Genomic_DNA"/>
</dbReference>
<dbReference type="GO" id="GO:0005829">
    <property type="term" value="C:cytosol"/>
    <property type="evidence" value="ECO:0007669"/>
    <property type="project" value="TreeGrafter"/>
</dbReference>
<dbReference type="InterPro" id="IPR036844">
    <property type="entry name" value="Hint_dom_sf"/>
</dbReference>
<dbReference type="InterPro" id="IPR006935">
    <property type="entry name" value="Helicase/UvrB_N"/>
</dbReference>
<keyword evidence="4" id="KW-0378">Hydrolase</keyword>
<dbReference type="GO" id="GO:0005524">
    <property type="term" value="F:ATP binding"/>
    <property type="evidence" value="ECO:0007669"/>
    <property type="project" value="InterPro"/>
</dbReference>
<feature type="domain" description="Helicase C-terminal" evidence="3">
    <location>
        <begin position="540"/>
        <end position="689"/>
    </location>
</feature>
<evidence type="ECO:0000259" key="1">
    <source>
        <dbReference type="PROSITE" id="PS50819"/>
    </source>
</evidence>
<evidence type="ECO:0000313" key="4">
    <source>
        <dbReference type="EMBL" id="EHP94905.1"/>
    </source>
</evidence>
<reference evidence="4 5" key="1">
    <citation type="submission" date="2011-09" db="EMBL/GenBank/DDBJ databases">
        <title>The draft genome of Methylobacterium extorquens DSM 13060.</title>
        <authorList>
            <consortium name="US DOE Joint Genome Institute (JGI-PGF)"/>
            <person name="Lucas S."/>
            <person name="Han J."/>
            <person name="Lapidus A."/>
            <person name="Cheng J.-F."/>
            <person name="Goodwin L."/>
            <person name="Pitluck S."/>
            <person name="Peters L."/>
            <person name="Land M.L."/>
            <person name="Hauser L."/>
            <person name="Koskimaki J."/>
            <person name="Halonen O."/>
            <person name="Pirttila A."/>
            <person name="Frank C."/>
            <person name="Woyke T.J."/>
        </authorList>
    </citation>
    <scope>NUCLEOTIDE SEQUENCE [LARGE SCALE GENOMIC DNA]</scope>
    <source>
        <strain evidence="4 5">DSM 13060</strain>
    </source>
</reference>
<dbReference type="PANTHER" id="PTHR47396:SF1">
    <property type="entry name" value="ATP-DEPENDENT HELICASE IRC3-RELATED"/>
    <property type="match status" value="1"/>
</dbReference>
<dbReference type="PANTHER" id="PTHR47396">
    <property type="entry name" value="TYPE I RESTRICTION ENZYME ECOKI R PROTEIN"/>
    <property type="match status" value="1"/>
</dbReference>
<gene>
    <name evidence="4" type="ORF">MetexDRAFT_0250</name>
</gene>
<dbReference type="InterPro" id="IPR027434">
    <property type="entry name" value="Homing_endonucl"/>
</dbReference>
<keyword evidence="4" id="KW-0347">Helicase</keyword>
<dbReference type="SUPFAM" id="SSF55608">
    <property type="entry name" value="Homing endonucleases"/>
    <property type="match status" value="2"/>
</dbReference>
<dbReference type="GO" id="GO:0003677">
    <property type="term" value="F:DNA binding"/>
    <property type="evidence" value="ECO:0007669"/>
    <property type="project" value="InterPro"/>
</dbReference>
<dbReference type="SMART" id="SM00490">
    <property type="entry name" value="HELICc"/>
    <property type="match status" value="1"/>
</dbReference>
<organism evidence="4 5">
    <name type="scientific">Methylorubrum extorquens DSM 13060</name>
    <dbReference type="NCBI Taxonomy" id="882800"/>
    <lineage>
        <taxon>Bacteria</taxon>
        <taxon>Pseudomonadati</taxon>
        <taxon>Pseudomonadota</taxon>
        <taxon>Alphaproteobacteria</taxon>
        <taxon>Hyphomicrobiales</taxon>
        <taxon>Methylobacteriaceae</taxon>
        <taxon>Methylorubrum</taxon>
    </lineage>
</organism>
<name>H1KC88_METEX</name>
<dbReference type="InterPro" id="IPR004042">
    <property type="entry name" value="Intein_endonuc_central"/>
</dbReference>
<dbReference type="SMART" id="SM00487">
    <property type="entry name" value="DEXDc"/>
    <property type="match status" value="1"/>
</dbReference>
<dbReference type="PROSITE" id="PS50819">
    <property type="entry name" value="INTEIN_ENDONUCLEASE"/>
    <property type="match status" value="1"/>
</dbReference>
<evidence type="ECO:0000259" key="3">
    <source>
        <dbReference type="PROSITE" id="PS51194"/>
    </source>
</evidence>